<organism evidence="2 3">
    <name type="scientific">Coemansia spiralis</name>
    <dbReference type="NCBI Taxonomy" id="417178"/>
    <lineage>
        <taxon>Eukaryota</taxon>
        <taxon>Fungi</taxon>
        <taxon>Fungi incertae sedis</taxon>
        <taxon>Zoopagomycota</taxon>
        <taxon>Kickxellomycotina</taxon>
        <taxon>Kickxellomycetes</taxon>
        <taxon>Kickxellales</taxon>
        <taxon>Kickxellaceae</taxon>
        <taxon>Coemansia</taxon>
    </lineage>
</organism>
<reference evidence="2" key="1">
    <citation type="submission" date="2022-07" db="EMBL/GenBank/DDBJ databases">
        <title>Phylogenomic reconstructions and comparative analyses of Kickxellomycotina fungi.</title>
        <authorList>
            <person name="Reynolds N.K."/>
            <person name="Stajich J.E."/>
            <person name="Barry K."/>
            <person name="Grigoriev I.V."/>
            <person name="Crous P."/>
            <person name="Smith M.E."/>
        </authorList>
    </citation>
    <scope>NUCLEOTIDE SEQUENCE</scope>
    <source>
        <strain evidence="2">NRRL 3115</strain>
    </source>
</reference>
<evidence type="ECO:0000313" key="2">
    <source>
        <dbReference type="EMBL" id="KAJ2679726.1"/>
    </source>
</evidence>
<keyword evidence="1" id="KW-0472">Membrane</keyword>
<comment type="caution">
    <text evidence="2">The sequence shown here is derived from an EMBL/GenBank/DDBJ whole genome shotgun (WGS) entry which is preliminary data.</text>
</comment>
<keyword evidence="1" id="KW-1133">Transmembrane helix</keyword>
<sequence>MDDQTEGRQKAIADFDGLRKRFEQRNPSAETLQINYEQNVTGTTAGLFCAIWAAKLLGLPLTEHFTTINYHNTDTGLYGFGGSDLALGILIACKLLFVRALFSRYVVRPGIKRLASKRQRKWRFEEMQAVAKLVLDMVTLGTMVWLGLYLARVPVLVGQGYREWAEVVWAGYPATGVTLLTKCIVVGIGAGRAVQLAIAFLESTGANWFNCLAMSYLFIGLVMCLPVLGLLPLCGLLVIAVDLPAFTQAVAGVVAVLSGRFEGKELLYSKLAIGLVVGCFLVSMMGIVPLLIYTIRWASPETVELEKNEGIVVWSKDAKKTLSWLLVGILLSLGSQLGLGLQLTGITYLPEAREATKARKNA</sequence>
<feature type="transmembrane region" description="Helical" evidence="1">
    <location>
        <begin position="206"/>
        <end position="231"/>
    </location>
</feature>
<feature type="transmembrane region" description="Helical" evidence="1">
    <location>
        <begin position="237"/>
        <end position="259"/>
    </location>
</feature>
<feature type="transmembrane region" description="Helical" evidence="1">
    <location>
        <begin position="271"/>
        <end position="295"/>
    </location>
</feature>
<dbReference type="OrthoDB" id="5588024at2759"/>
<feature type="transmembrane region" description="Helical" evidence="1">
    <location>
        <begin position="324"/>
        <end position="349"/>
    </location>
</feature>
<feature type="transmembrane region" description="Helical" evidence="1">
    <location>
        <begin position="128"/>
        <end position="151"/>
    </location>
</feature>
<gene>
    <name evidence="2" type="ORF">GGI25_001177</name>
</gene>
<feature type="transmembrane region" description="Helical" evidence="1">
    <location>
        <begin position="85"/>
        <end position="107"/>
    </location>
</feature>
<dbReference type="EMBL" id="JANBTW010000009">
    <property type="protein sequence ID" value="KAJ2679726.1"/>
    <property type="molecule type" value="Genomic_DNA"/>
</dbReference>
<dbReference type="AlphaFoldDB" id="A0A9W8GB81"/>
<keyword evidence="1" id="KW-0812">Transmembrane</keyword>
<dbReference type="Proteomes" id="UP001151518">
    <property type="component" value="Unassembled WGS sequence"/>
</dbReference>
<name>A0A9W8GB81_9FUNG</name>
<proteinExistence type="predicted"/>
<accession>A0A9W8GB81</accession>
<evidence type="ECO:0000313" key="3">
    <source>
        <dbReference type="Proteomes" id="UP001151518"/>
    </source>
</evidence>
<evidence type="ECO:0000256" key="1">
    <source>
        <dbReference type="SAM" id="Phobius"/>
    </source>
</evidence>
<feature type="transmembrane region" description="Helical" evidence="1">
    <location>
        <begin position="171"/>
        <end position="194"/>
    </location>
</feature>
<protein>
    <submittedName>
        <fullName evidence="2">Uncharacterized protein</fullName>
    </submittedName>
</protein>